<evidence type="ECO:0000313" key="1">
    <source>
        <dbReference type="EnsemblProtists" id="HpaP813094"/>
    </source>
</evidence>
<keyword evidence="2" id="KW-1185">Reference proteome</keyword>
<dbReference type="EnsemblProtists" id="HpaT813094">
    <property type="protein sequence ID" value="HpaP813094"/>
    <property type="gene ID" value="HpaG813094"/>
</dbReference>
<dbReference type="AlphaFoldDB" id="M4C1Y0"/>
<organism evidence="1 2">
    <name type="scientific">Hyaloperonospora arabidopsidis (strain Emoy2)</name>
    <name type="common">Downy mildew agent</name>
    <name type="synonym">Peronospora arabidopsidis</name>
    <dbReference type="NCBI Taxonomy" id="559515"/>
    <lineage>
        <taxon>Eukaryota</taxon>
        <taxon>Sar</taxon>
        <taxon>Stramenopiles</taxon>
        <taxon>Oomycota</taxon>
        <taxon>Peronosporomycetes</taxon>
        <taxon>Peronosporales</taxon>
        <taxon>Peronosporaceae</taxon>
        <taxon>Hyaloperonospora</taxon>
    </lineage>
</organism>
<dbReference type="VEuPathDB" id="FungiDB:HpaG813094"/>
<dbReference type="Proteomes" id="UP000011713">
    <property type="component" value="Unassembled WGS sequence"/>
</dbReference>
<reference evidence="1" key="2">
    <citation type="submission" date="2015-06" db="UniProtKB">
        <authorList>
            <consortium name="EnsemblProtists"/>
        </authorList>
    </citation>
    <scope>IDENTIFICATION</scope>
    <source>
        <strain evidence="1">Emoy2</strain>
    </source>
</reference>
<dbReference type="HOGENOM" id="CLU_2488189_0_0_1"/>
<evidence type="ECO:0000313" key="2">
    <source>
        <dbReference type="Proteomes" id="UP000011713"/>
    </source>
</evidence>
<dbReference type="EMBL" id="JH598109">
    <property type="status" value="NOT_ANNOTATED_CDS"/>
    <property type="molecule type" value="Genomic_DNA"/>
</dbReference>
<protein>
    <submittedName>
        <fullName evidence="1">Uncharacterized protein</fullName>
    </submittedName>
</protein>
<sequence>MTSQRVSSSAAGLSRKLFWPFKYHPGNPCSKNLYLSILLMGNVTIIPDLGRLYCHSTSSCTEHRVWWCHETSRKHVEQRKVLTREKG</sequence>
<reference evidence="2" key="1">
    <citation type="journal article" date="2010" name="Science">
        <title>Signatures of adaptation to obligate biotrophy in the Hyaloperonospora arabidopsidis genome.</title>
        <authorList>
            <person name="Baxter L."/>
            <person name="Tripathy S."/>
            <person name="Ishaque N."/>
            <person name="Boot N."/>
            <person name="Cabral A."/>
            <person name="Kemen E."/>
            <person name="Thines M."/>
            <person name="Ah-Fong A."/>
            <person name="Anderson R."/>
            <person name="Badejoko W."/>
            <person name="Bittner-Eddy P."/>
            <person name="Boore J.L."/>
            <person name="Chibucos M.C."/>
            <person name="Coates M."/>
            <person name="Dehal P."/>
            <person name="Delehaunty K."/>
            <person name="Dong S."/>
            <person name="Downton P."/>
            <person name="Dumas B."/>
            <person name="Fabro G."/>
            <person name="Fronick C."/>
            <person name="Fuerstenberg S.I."/>
            <person name="Fulton L."/>
            <person name="Gaulin E."/>
            <person name="Govers F."/>
            <person name="Hughes L."/>
            <person name="Humphray S."/>
            <person name="Jiang R.H."/>
            <person name="Judelson H."/>
            <person name="Kamoun S."/>
            <person name="Kyung K."/>
            <person name="Meijer H."/>
            <person name="Minx P."/>
            <person name="Morris P."/>
            <person name="Nelson J."/>
            <person name="Phuntumart V."/>
            <person name="Qutob D."/>
            <person name="Rehmany A."/>
            <person name="Rougon-Cardoso A."/>
            <person name="Ryden P."/>
            <person name="Torto-Alalibo T."/>
            <person name="Studholme D."/>
            <person name="Wang Y."/>
            <person name="Win J."/>
            <person name="Wood J."/>
            <person name="Clifton S.W."/>
            <person name="Rogers J."/>
            <person name="Van den Ackerveken G."/>
            <person name="Jones J.D."/>
            <person name="McDowell J.M."/>
            <person name="Beynon J."/>
            <person name="Tyler B.M."/>
        </authorList>
    </citation>
    <scope>NUCLEOTIDE SEQUENCE [LARGE SCALE GENOMIC DNA]</scope>
    <source>
        <strain evidence="2">Emoy2</strain>
    </source>
</reference>
<dbReference type="InParanoid" id="M4C1Y0"/>
<proteinExistence type="predicted"/>
<accession>M4C1Y0</accession>
<name>M4C1Y0_HYAAE</name>